<evidence type="ECO:0000259" key="16">
    <source>
        <dbReference type="Pfam" id="PF03522"/>
    </source>
</evidence>
<comment type="subcellular location">
    <subcellularLocation>
        <location evidence="1">Cell membrane</location>
        <topology evidence="1">Multi-pass membrane protein</topology>
    </subcellularLocation>
</comment>
<reference evidence="18 19" key="1">
    <citation type="submission" date="2021-04" db="EMBL/GenBank/DDBJ databases">
        <authorList>
            <person name="Bliznina A."/>
        </authorList>
    </citation>
    <scope>NUCLEOTIDE SEQUENCE [LARGE SCALE GENOMIC DNA]</scope>
</reference>
<feature type="transmembrane region" description="Helical" evidence="14">
    <location>
        <begin position="243"/>
        <end position="262"/>
    </location>
</feature>
<keyword evidence="9" id="KW-0406">Ion transport</keyword>
<evidence type="ECO:0000256" key="5">
    <source>
        <dbReference type="ARBA" id="ARBA00022692"/>
    </source>
</evidence>
<keyword evidence="6" id="KW-0769">Symport</keyword>
<dbReference type="Pfam" id="PF03522">
    <property type="entry name" value="SLC12"/>
    <property type="match status" value="2"/>
</dbReference>
<keyword evidence="4" id="KW-1003">Cell membrane</keyword>
<evidence type="ECO:0000256" key="13">
    <source>
        <dbReference type="ARBA" id="ARBA00023214"/>
    </source>
</evidence>
<feature type="transmembrane region" description="Helical" evidence="14">
    <location>
        <begin position="378"/>
        <end position="399"/>
    </location>
</feature>
<dbReference type="EMBL" id="OU015569">
    <property type="protein sequence ID" value="CAG5094971.1"/>
    <property type="molecule type" value="Genomic_DNA"/>
</dbReference>
<comment type="similarity">
    <text evidence="2">Belongs to the SLC12A transporter family.</text>
</comment>
<evidence type="ECO:0000256" key="8">
    <source>
        <dbReference type="ARBA" id="ARBA00023053"/>
    </source>
</evidence>
<keyword evidence="8" id="KW-0915">Sodium</keyword>
<evidence type="ECO:0000259" key="15">
    <source>
        <dbReference type="Pfam" id="PF00324"/>
    </source>
</evidence>
<evidence type="ECO:0000256" key="2">
    <source>
        <dbReference type="ARBA" id="ARBA00010593"/>
    </source>
</evidence>
<keyword evidence="12" id="KW-0739">Sodium transport</keyword>
<dbReference type="PANTHER" id="PTHR11827:SF103">
    <property type="entry name" value="SODIUM CHLORIDE COTRANSPORTER 69, ISOFORM E"/>
    <property type="match status" value="1"/>
</dbReference>
<accession>A0ABN7SFL2</accession>
<evidence type="ECO:0000256" key="10">
    <source>
        <dbReference type="ARBA" id="ARBA00023136"/>
    </source>
</evidence>
<feature type="transmembrane region" description="Helical" evidence="14">
    <location>
        <begin position="196"/>
        <end position="217"/>
    </location>
</feature>
<feature type="transmembrane region" description="Helical" evidence="14">
    <location>
        <begin position="269"/>
        <end position="287"/>
    </location>
</feature>
<name>A0ABN7SFL2_OIKDI</name>
<keyword evidence="19" id="KW-1185">Reference proteome</keyword>
<organism evidence="18 19">
    <name type="scientific">Oikopleura dioica</name>
    <name type="common">Tunicate</name>
    <dbReference type="NCBI Taxonomy" id="34765"/>
    <lineage>
        <taxon>Eukaryota</taxon>
        <taxon>Metazoa</taxon>
        <taxon>Chordata</taxon>
        <taxon>Tunicata</taxon>
        <taxon>Appendicularia</taxon>
        <taxon>Copelata</taxon>
        <taxon>Oikopleuridae</taxon>
        <taxon>Oikopleura</taxon>
    </lineage>
</organism>
<dbReference type="Proteomes" id="UP001158576">
    <property type="component" value="Chromosome XSR"/>
</dbReference>
<keyword evidence="5 14" id="KW-0812">Transmembrane</keyword>
<dbReference type="InterPro" id="IPR004842">
    <property type="entry name" value="SLC12A_fam"/>
</dbReference>
<evidence type="ECO:0000256" key="4">
    <source>
        <dbReference type="ARBA" id="ARBA00022475"/>
    </source>
</evidence>
<feature type="transmembrane region" description="Helical" evidence="14">
    <location>
        <begin position="344"/>
        <end position="366"/>
    </location>
</feature>
<feature type="domain" description="SLC12A transporter C-terminal" evidence="16">
    <location>
        <begin position="677"/>
        <end position="803"/>
    </location>
</feature>
<sequence length="1024" mass="113741">MTDEEHVSQEVEMESKGTRVFKAKTVRIDSGTEKDLECQKTVTGSYTRTFGHGTLEVIPREHFYRQPDKLQSLFNRPTMDDLHNTNVETIQVKRKTITTVKAIKNEVVEDNNNSTKFGWIEGVLIRCLLNIWGVILFLRMSWIVGEAGIVASIGIVLLASVVTVLTTISMSAICTNGIVEGGGAYFLLSRSLGPQFGGSIGVIFSLANAVAVSMYIVGFGETVRDLLREHNIIMVDFDNDVRIIGAITLVVLLGITQAGMAWESKAQGVLLVMLLVAIGNYIVGVFIPKDFTSTTYSDQWELPTQNLTDKALHLKKLNSQGHFSLNSAIGADNLWPLFSAGQNFFTVFSIFFPAATGILAGSNISGDLKDPSSAIPKGTFAAIGITSTVYIGIIFLLGFHTTRFAPGYFGQTLANGTQQLDDWIWPSTCSVNEYSDAACANGWNYTIIDSCPEPGIECRFGLKGDYATMAKVSGYEHLITAGIFAATLSSALACLVSAPKVFQALGKDNLIPKIEWFAKGFGAGNEPRRAYYLTFIISLAFILIGKLDAIAPIISNFFLASYCLINYACFSASMANSPGFRPQFKYYNKWFALIASFLCVVIMFIANWWAALVTFFCVAALYKWIDHRDVDVNWGSTGPAYTYMRAMHHVQKLASVEDHIKNYRPQILCLSGEPTKRPHLVNLCTQMTRDSGICLLGHVCEKRADVFENTHQKKLDESDIKAIYTPIQAESVCQGAVSLMSAAGIGKMRPNVVTLGFMHSWKKRDVADHYSYYAMVHDAFTLRMGVGILRLPDDAEAFTLEEQVGETPTKSKKSYFDCCSANAEEKQALATSTPYFNGKVKPRTIDVYWLFDDGGLTILIPFLLTKRRFWSNAKLRIFTPGKEDRLDQDKLELSRLLTKLRIEAEVDVITDLNKPPSEEGRDKFGELISPFKVDDSDEDEDSDHLITEDHLEKFKKKTERQIRINEIMKRNSSKADLIVCTLPIVKQKACPAPLYLAWLETISTGLPPCIMLRGNQESVLTYAS</sequence>
<evidence type="ECO:0000259" key="17">
    <source>
        <dbReference type="Pfam" id="PF08403"/>
    </source>
</evidence>
<evidence type="ECO:0000313" key="19">
    <source>
        <dbReference type="Proteomes" id="UP001158576"/>
    </source>
</evidence>
<evidence type="ECO:0000313" key="18">
    <source>
        <dbReference type="EMBL" id="CAG5094971.1"/>
    </source>
</evidence>
<evidence type="ECO:0000256" key="7">
    <source>
        <dbReference type="ARBA" id="ARBA00022989"/>
    </source>
</evidence>
<evidence type="ECO:0000256" key="12">
    <source>
        <dbReference type="ARBA" id="ARBA00023201"/>
    </source>
</evidence>
<evidence type="ECO:0000256" key="9">
    <source>
        <dbReference type="ARBA" id="ARBA00023065"/>
    </source>
</evidence>
<feature type="transmembrane region" description="Helical" evidence="14">
    <location>
        <begin position="590"/>
        <end position="622"/>
    </location>
</feature>
<keyword evidence="10 14" id="KW-0472">Membrane</keyword>
<dbReference type="Pfam" id="PF08403">
    <property type="entry name" value="AA_permease_N"/>
    <property type="match status" value="1"/>
</dbReference>
<keyword evidence="7 14" id="KW-1133">Transmembrane helix</keyword>
<dbReference type="NCBIfam" id="TIGR00930">
    <property type="entry name" value="2a30"/>
    <property type="match status" value="1"/>
</dbReference>
<dbReference type="Gene3D" id="1.20.1740.10">
    <property type="entry name" value="Amino acid/polyamine transporter I"/>
    <property type="match status" value="1"/>
</dbReference>
<feature type="domain" description="Amino acid permease N-terminal" evidence="17">
    <location>
        <begin position="44"/>
        <end position="89"/>
    </location>
</feature>
<keyword evidence="3" id="KW-0813">Transport</keyword>
<feature type="domain" description="Amino acid permease/ SLC12A" evidence="15">
    <location>
        <begin position="122"/>
        <end position="668"/>
    </location>
</feature>
<feature type="transmembrane region" description="Helical" evidence="14">
    <location>
        <begin position="478"/>
        <end position="498"/>
    </location>
</feature>
<dbReference type="PANTHER" id="PTHR11827">
    <property type="entry name" value="SOLUTE CARRIER FAMILY 12, CATION COTRANSPORTERS"/>
    <property type="match status" value="1"/>
</dbReference>
<proteinExistence type="inferred from homology"/>
<feature type="transmembrane region" description="Helical" evidence="14">
    <location>
        <begin position="530"/>
        <end position="547"/>
    </location>
</feature>
<dbReference type="Pfam" id="PF00324">
    <property type="entry name" value="AA_permease"/>
    <property type="match status" value="1"/>
</dbReference>
<evidence type="ECO:0000256" key="1">
    <source>
        <dbReference type="ARBA" id="ARBA00004651"/>
    </source>
</evidence>
<dbReference type="InterPro" id="IPR018491">
    <property type="entry name" value="SLC12_C"/>
</dbReference>
<dbReference type="InterPro" id="IPR013612">
    <property type="entry name" value="AA_permease_N"/>
</dbReference>
<keyword evidence="13" id="KW-0868">Chloride</keyword>
<evidence type="ECO:0000256" key="11">
    <source>
        <dbReference type="ARBA" id="ARBA00023180"/>
    </source>
</evidence>
<evidence type="ECO:0000256" key="6">
    <source>
        <dbReference type="ARBA" id="ARBA00022847"/>
    </source>
</evidence>
<gene>
    <name evidence="18" type="ORF">OKIOD_LOCUS5527</name>
</gene>
<protein>
    <submittedName>
        <fullName evidence="18">Oidioi.mRNA.OKI2018_I69.XSR.g13969.t1.cds</fullName>
    </submittedName>
</protein>
<evidence type="ECO:0000256" key="3">
    <source>
        <dbReference type="ARBA" id="ARBA00022448"/>
    </source>
</evidence>
<evidence type="ECO:0000256" key="14">
    <source>
        <dbReference type="SAM" id="Phobius"/>
    </source>
</evidence>
<dbReference type="InterPro" id="IPR004841">
    <property type="entry name" value="AA-permease/SLC12A_dom"/>
</dbReference>
<feature type="transmembrane region" description="Helical" evidence="14">
    <location>
        <begin position="553"/>
        <end position="570"/>
    </location>
</feature>
<feature type="domain" description="SLC12A transporter C-terminal" evidence="16">
    <location>
        <begin position="807"/>
        <end position="1023"/>
    </location>
</feature>
<keyword evidence="11" id="KW-0325">Glycoprotein</keyword>